<dbReference type="InterPro" id="IPR029063">
    <property type="entry name" value="SAM-dependent_MTases_sf"/>
</dbReference>
<dbReference type="PANTHER" id="PTHR35897:SF2">
    <property type="entry name" value="METHYLTRANSFERASE DOMAIN-CONTAINING PROTEIN"/>
    <property type="match status" value="1"/>
</dbReference>
<dbReference type="Proteomes" id="UP000324767">
    <property type="component" value="Unassembled WGS sequence"/>
</dbReference>
<protein>
    <recommendedName>
        <fullName evidence="3">Methyltransferase domain-containing protein</fullName>
    </recommendedName>
</protein>
<dbReference type="SUPFAM" id="SSF53335">
    <property type="entry name" value="S-adenosyl-L-methionine-dependent methyltransferases"/>
    <property type="match status" value="1"/>
</dbReference>
<dbReference type="EMBL" id="VXIT01000021">
    <property type="protein sequence ID" value="KAA6406944.1"/>
    <property type="molecule type" value="Genomic_DNA"/>
</dbReference>
<evidence type="ECO:0000313" key="2">
    <source>
        <dbReference type="Proteomes" id="UP000324767"/>
    </source>
</evidence>
<gene>
    <name evidence="1" type="ORF">FRX48_09242</name>
</gene>
<dbReference type="AlphaFoldDB" id="A0A5M8PDF1"/>
<proteinExistence type="predicted"/>
<dbReference type="OrthoDB" id="2094832at2759"/>
<sequence length="219" mass="24636">MHPQYQSLLDRLTTPSRTPMRLLDLGTCVGQDLRKLLFDGAPMESLFGSDIFPAYESVGQALFKDAETFKNRFIAGDLFDQSSESALAQTEGTWDVIVIIMFLHVFNWKDQVKACGRILNLLSTKPGSIIIGAQTATTKPGEQNLVPPFVKPGEHKSVFRQSRETFTQMWEGAGKDKGIPLKIWAEYEAVQPKVEGGTKEEKFFTGDEQRRLFFVVERA</sequence>
<dbReference type="PANTHER" id="PTHR35897">
    <property type="entry name" value="METHYLTRANSFERASE AUSD"/>
    <property type="match status" value="1"/>
</dbReference>
<name>A0A5M8PDF1_9LECA</name>
<reference evidence="1 2" key="1">
    <citation type="submission" date="2019-09" db="EMBL/GenBank/DDBJ databases">
        <title>The hologenome of the rock-dwelling lichen Lasallia pustulata.</title>
        <authorList>
            <person name="Greshake Tzovaras B."/>
            <person name="Segers F."/>
            <person name="Bicker A."/>
            <person name="Dal Grande F."/>
            <person name="Otte J."/>
            <person name="Hankeln T."/>
            <person name="Schmitt I."/>
            <person name="Ebersberger I."/>
        </authorList>
    </citation>
    <scope>NUCLEOTIDE SEQUENCE [LARGE SCALE GENOMIC DNA]</scope>
    <source>
        <strain evidence="1">A1-1</strain>
    </source>
</reference>
<dbReference type="Pfam" id="PF13489">
    <property type="entry name" value="Methyltransf_23"/>
    <property type="match status" value="1"/>
</dbReference>
<accession>A0A5M8PDF1</accession>
<organism evidence="1 2">
    <name type="scientific">Lasallia pustulata</name>
    <dbReference type="NCBI Taxonomy" id="136370"/>
    <lineage>
        <taxon>Eukaryota</taxon>
        <taxon>Fungi</taxon>
        <taxon>Dikarya</taxon>
        <taxon>Ascomycota</taxon>
        <taxon>Pezizomycotina</taxon>
        <taxon>Lecanoromycetes</taxon>
        <taxon>OSLEUM clade</taxon>
        <taxon>Umbilicariomycetidae</taxon>
        <taxon>Umbilicariales</taxon>
        <taxon>Umbilicariaceae</taxon>
        <taxon>Lasallia</taxon>
    </lineage>
</organism>
<comment type="caution">
    <text evidence="1">The sequence shown here is derived from an EMBL/GenBank/DDBJ whole genome shotgun (WGS) entry which is preliminary data.</text>
</comment>
<evidence type="ECO:0000313" key="1">
    <source>
        <dbReference type="EMBL" id="KAA6406944.1"/>
    </source>
</evidence>
<dbReference type="InterPro" id="IPR051654">
    <property type="entry name" value="Meroterpenoid_MTases"/>
</dbReference>
<evidence type="ECO:0008006" key="3">
    <source>
        <dbReference type="Google" id="ProtNLM"/>
    </source>
</evidence>
<dbReference type="Gene3D" id="3.40.50.150">
    <property type="entry name" value="Vaccinia Virus protein VP39"/>
    <property type="match status" value="1"/>
</dbReference>